<gene>
    <name evidence="1" type="ORF">GCM10009802_21290</name>
</gene>
<dbReference type="PANTHER" id="PTHR34389:SF2">
    <property type="entry name" value="L-RHAMNOSE MUTAROTASE"/>
    <property type="match status" value="1"/>
</dbReference>
<evidence type="ECO:0000313" key="2">
    <source>
        <dbReference type="Proteomes" id="UP001500443"/>
    </source>
</evidence>
<proteinExistence type="predicted"/>
<reference evidence="2" key="1">
    <citation type="journal article" date="2019" name="Int. J. Syst. Evol. Microbiol.">
        <title>The Global Catalogue of Microorganisms (GCM) 10K type strain sequencing project: providing services to taxonomists for standard genome sequencing and annotation.</title>
        <authorList>
            <consortium name="The Broad Institute Genomics Platform"/>
            <consortium name="The Broad Institute Genome Sequencing Center for Infectious Disease"/>
            <person name="Wu L."/>
            <person name="Ma J."/>
        </authorList>
    </citation>
    <scope>NUCLEOTIDE SEQUENCE [LARGE SCALE GENOMIC DNA]</scope>
    <source>
        <strain evidence="2">JCM 15481</strain>
    </source>
</reference>
<sequence length="106" mass="11749">MPRVCFLLKVRAGRLAEYRERHAAVWPDMLAALSAAGWRNYSLFLRDDGLLVGYLETDDFAAAQAAMAASDVNARWQAEMAPFFEALDGAAPDEAMSPLTEIFHLD</sequence>
<keyword evidence="2" id="KW-1185">Reference proteome</keyword>
<dbReference type="PANTHER" id="PTHR34389">
    <property type="entry name" value="L-RHAMNOSE MUTAROTASE"/>
    <property type="match status" value="1"/>
</dbReference>
<dbReference type="EMBL" id="BAAAPF010000045">
    <property type="protein sequence ID" value="GAA2119218.1"/>
    <property type="molecule type" value="Genomic_DNA"/>
</dbReference>
<comment type="caution">
    <text evidence="1">The sequence shown here is derived from an EMBL/GenBank/DDBJ whole genome shotgun (WGS) entry which is preliminary data.</text>
</comment>
<dbReference type="Gene3D" id="3.30.70.100">
    <property type="match status" value="1"/>
</dbReference>
<dbReference type="RefSeq" id="WP_344289556.1">
    <property type="nucleotide sequence ID" value="NZ_BAAAPF010000045.1"/>
</dbReference>
<protein>
    <submittedName>
        <fullName evidence="1">L-rhamnose mutarotase</fullName>
    </submittedName>
</protein>
<dbReference type="SUPFAM" id="SSF54909">
    <property type="entry name" value="Dimeric alpha+beta barrel"/>
    <property type="match status" value="1"/>
</dbReference>
<dbReference type="InterPro" id="IPR008000">
    <property type="entry name" value="Rham/fucose_mutarotase"/>
</dbReference>
<organism evidence="1 2">
    <name type="scientific">Streptomyces synnematoformans</name>
    <dbReference type="NCBI Taxonomy" id="415721"/>
    <lineage>
        <taxon>Bacteria</taxon>
        <taxon>Bacillati</taxon>
        <taxon>Actinomycetota</taxon>
        <taxon>Actinomycetes</taxon>
        <taxon>Kitasatosporales</taxon>
        <taxon>Streptomycetaceae</taxon>
        <taxon>Streptomyces</taxon>
    </lineage>
</organism>
<dbReference type="Pfam" id="PF05336">
    <property type="entry name" value="rhaM"/>
    <property type="match status" value="1"/>
</dbReference>
<dbReference type="Proteomes" id="UP001500443">
    <property type="component" value="Unassembled WGS sequence"/>
</dbReference>
<accession>A0ABP5JKA0</accession>
<dbReference type="InterPro" id="IPR011008">
    <property type="entry name" value="Dimeric_a/b-barrel"/>
</dbReference>
<evidence type="ECO:0000313" key="1">
    <source>
        <dbReference type="EMBL" id="GAA2119218.1"/>
    </source>
</evidence>
<name>A0ABP5JKA0_9ACTN</name>